<feature type="transmembrane region" description="Helical" evidence="2">
    <location>
        <begin position="913"/>
        <end position="932"/>
    </location>
</feature>
<comment type="caution">
    <text evidence="3">The sequence shown here is derived from an EMBL/GenBank/DDBJ whole genome shotgun (WGS) entry which is preliminary data.</text>
</comment>
<feature type="transmembrane region" description="Helical" evidence="2">
    <location>
        <begin position="1048"/>
        <end position="1068"/>
    </location>
</feature>
<keyword evidence="6" id="KW-1185">Reference proteome</keyword>
<feature type="coiled-coil region" evidence="1">
    <location>
        <begin position="844"/>
        <end position="888"/>
    </location>
</feature>
<evidence type="ECO:0000256" key="2">
    <source>
        <dbReference type="SAM" id="Phobius"/>
    </source>
</evidence>
<evidence type="ECO:0000313" key="6">
    <source>
        <dbReference type="Proteomes" id="UP001152797"/>
    </source>
</evidence>
<keyword evidence="2" id="KW-1133">Transmembrane helix</keyword>
<reference evidence="3" key="1">
    <citation type="submission" date="2022-10" db="EMBL/GenBank/DDBJ databases">
        <authorList>
            <person name="Chen Y."/>
            <person name="Dougan E. K."/>
            <person name="Chan C."/>
            <person name="Rhodes N."/>
            <person name="Thang M."/>
        </authorList>
    </citation>
    <scope>NUCLEOTIDE SEQUENCE</scope>
</reference>
<keyword evidence="5" id="KW-0808">Transferase</keyword>
<name>A0A9P1GP68_9DINO</name>
<gene>
    <name evidence="3" type="ORF">C1SCF055_LOCUS42952</name>
</gene>
<evidence type="ECO:0000313" key="5">
    <source>
        <dbReference type="EMBL" id="CAL4805692.1"/>
    </source>
</evidence>
<reference evidence="4" key="2">
    <citation type="submission" date="2024-04" db="EMBL/GenBank/DDBJ databases">
        <authorList>
            <person name="Chen Y."/>
            <person name="Shah S."/>
            <person name="Dougan E. K."/>
            <person name="Thang M."/>
            <person name="Chan C."/>
        </authorList>
    </citation>
    <scope>NUCLEOTIDE SEQUENCE [LARGE SCALE GENOMIC DNA]</scope>
</reference>
<dbReference type="EMBL" id="CAMXCT030006690">
    <property type="protein sequence ID" value="CAL4805692.1"/>
    <property type="molecule type" value="Genomic_DNA"/>
</dbReference>
<dbReference type="EMBL" id="CAMXCT010006690">
    <property type="protein sequence ID" value="CAI4018380.1"/>
    <property type="molecule type" value="Genomic_DNA"/>
</dbReference>
<evidence type="ECO:0000313" key="4">
    <source>
        <dbReference type="EMBL" id="CAL1171755.1"/>
    </source>
</evidence>
<feature type="transmembrane region" description="Helical" evidence="2">
    <location>
        <begin position="952"/>
        <end position="974"/>
    </location>
</feature>
<dbReference type="OrthoDB" id="485451at2759"/>
<protein>
    <submittedName>
        <fullName evidence="5">Serine/threonine-protein kinase nek3</fullName>
    </submittedName>
</protein>
<sequence length="1390" mass="156257">MPKADTLDSEIKQHLHAVGELTQELDQLFEEMGQQITVLKVGVRHECRIAAGLTRKLEIKVVGDDVTDIQMACRLDENKHLVDQLDKLDEETRLAPEPFALGICDTARQALDEGPYREWLEPDVSQSLRFGIEDSSSFFVNLLAKKECHVIFISKAISRATNKSKFSLSGAIENTLGSTGWTLEMQKLMEKVREHKDTKQVRKKTRRVPKTFPSGPGRTRVEGRKKGLSFGELVFPEGRPAREQHQIEYAQLKVLQLWLGRRDLRESSAASKQRPQGKVWAKLSPDVPQKVAQKLLKTRQDLVSEERSVFTSIAIAGGFAFFLQRQRQLHLMRSRTALRQLAWYKALFSASRFLILGIYLNKGRQEAQAKRSGTLTIAPRRMSTRRRSTDAEAFFQEMSPLSMLRKYLRRPGAVPAERGENLGEFPGFKASALTGTANQAVEVVGSLAHHLLLQGFDLRPPESRLARRGAAPALLHQNQLAKGLAARLGRQIQAAPKVVSNSSEHSQMQQAIEEVSQSTLMMTVSPRELASLALAKSKAVHVQLMGVEHFEQFYMNAVQRAADELVKQRAREAEQQEQDKTKRPRIIKRYRLRFLEEESDLPWLPLQETLMLVIRGKSMFLTPAEQTLYDGKMKNVNEERRAAARLPGFFAPLEAVLLSHPVMVGLTTKLQRDLRPNDGVMAWKAQLFQGRYEKLSSRALEGHQFLSNDRESHILRTCVNVGGPFNASPAKSTLDPPAVIHDQFLATTTSSGTVWRAFGSEEDAQTRYRMEDPIRQLPTLTEPRELRLEATIRSMETTLAAHAQPRGLRVSFGILEKERLTWWLTERRFLAVAQESHHGHFPFSQALKRHARDAREARDAQEAENAAAEELEARLAEAEDSSVSLTLLGCMGFVMATFYLVNWPDDDIRQISLEVLNSTISIFGALLLFHTFEDVLEHYILPEMSHWQEVAVSMLQMLLWFVALQLVLAYYSGALGKNQAVMLRSDSLSVAKACESPTTKWHLMKSADQHLGVIKLNTEAWGILLGHATGFAAKNACSSLQQAVPRNFFFVALTPLLFFGIIILVYHATECFRYKIMMRDGEEDEFEEIWRERVAETEDEVIALAVSFSIVQMLRFGISGHLPNASGEDQERFNLHTNSSCALLLLVGLVPGVADVVRVMCTRSANTFVRIVSGGGSEEERLRSRNWCEGISSMSFAWCIHFAVDWWIASNFELEGSMKAVLSALTVTALAFVLIFGLDKVADSNFDDVEVHHALRGMIGGLGLLVGFSWERCFDASFDGLAKHRHFGPVPPEISRVVLAIALALLVLPAWKWFILPMPHGPHGPHGVDDHTPKIPRDEVKDEAQTSSKHRFFGRIGSSMSSLGETEMRRKFTQGFSTLSREDSVNLLTA</sequence>
<dbReference type="EMBL" id="CAMXCT020006690">
    <property type="protein sequence ID" value="CAL1171755.1"/>
    <property type="molecule type" value="Genomic_DNA"/>
</dbReference>
<evidence type="ECO:0000256" key="1">
    <source>
        <dbReference type="SAM" id="Coils"/>
    </source>
</evidence>
<dbReference type="Proteomes" id="UP001152797">
    <property type="component" value="Unassembled WGS sequence"/>
</dbReference>
<keyword evidence="2" id="KW-0472">Membrane</keyword>
<accession>A0A9P1GP68</accession>
<dbReference type="GO" id="GO:0016301">
    <property type="term" value="F:kinase activity"/>
    <property type="evidence" value="ECO:0007669"/>
    <property type="project" value="UniProtKB-KW"/>
</dbReference>
<keyword evidence="5" id="KW-0418">Kinase</keyword>
<organism evidence="3">
    <name type="scientific">Cladocopium goreaui</name>
    <dbReference type="NCBI Taxonomy" id="2562237"/>
    <lineage>
        <taxon>Eukaryota</taxon>
        <taxon>Sar</taxon>
        <taxon>Alveolata</taxon>
        <taxon>Dinophyceae</taxon>
        <taxon>Suessiales</taxon>
        <taxon>Symbiodiniaceae</taxon>
        <taxon>Cladocopium</taxon>
    </lineage>
</organism>
<feature type="transmembrane region" description="Helical" evidence="2">
    <location>
        <begin position="883"/>
        <end position="901"/>
    </location>
</feature>
<proteinExistence type="predicted"/>
<evidence type="ECO:0000313" key="3">
    <source>
        <dbReference type="EMBL" id="CAI4018380.1"/>
    </source>
</evidence>
<keyword evidence="2" id="KW-0812">Transmembrane</keyword>
<keyword evidence="1" id="KW-0175">Coiled coil</keyword>